<dbReference type="Proteomes" id="UP000017938">
    <property type="component" value="Unassembled WGS sequence"/>
</dbReference>
<dbReference type="Gene3D" id="2.80.10.50">
    <property type="match status" value="2"/>
</dbReference>
<gene>
    <name evidence="1" type="ORF">BN580_00746</name>
</gene>
<evidence type="ECO:0000313" key="1">
    <source>
        <dbReference type="EMBL" id="CDC70609.1"/>
    </source>
</evidence>
<dbReference type="SUPFAM" id="SSF50370">
    <property type="entry name" value="Ricin B-like lectins"/>
    <property type="match status" value="2"/>
</dbReference>
<sequence length="515" mass="57627">MYEIKNLYSWWYLDIAQDSPLTGKYVRQYSYATPPSNNSNQRWGLYKVTRVSGNDYVIRTMINNGNTFVPVSSSGGSYLHTASVPTADSSVPNSKLWTITAVDGGYIIRPKGVSSLAVCVQNNTSSGGGATNTASRLTLQNRSDSYAKWTFTRLNSSITFHGTGSHQTKHSILPGENFQYIYYMYSTKIEVNGPITYAVSQVNSSASTDVASITSSGYLTALKPGKFWLRLKITGLNDRVIVITVEKPFEGNFFIQCYNKTGVWDTDTKNAGEEIECQDINEKVNCLWRLEYQNNGYYAIRQDSSGYYVTSTSGAAKLGAKASGGFTNYQLWKLIKQDDGTHKIQSKANSSYYITEENGNHNRIDPDILVSNASAGTRQKWYLKPLTLNLIVNYDPAFVTRYSSYLNILNKIFNGNSIGKTPESFFMNNYGIHLNVTINQSSYQSHPYVSNCTHKNNINTLCLDCKNIGTGTGAFRCYMAYHHKGVRLLLPDPKYWKSRQTCACYIPDIRAVISV</sequence>
<name>R6TLJ3_9BACT</name>
<reference evidence="1" key="1">
    <citation type="submission" date="2012-11" db="EMBL/GenBank/DDBJ databases">
        <title>Dependencies among metagenomic species, viruses, plasmids and units of genetic variation.</title>
        <authorList>
            <person name="Nielsen H.B."/>
            <person name="Almeida M."/>
            <person name="Juncker A.S."/>
            <person name="Rasmussen S."/>
            <person name="Li J."/>
            <person name="Sunagawa S."/>
            <person name="Plichta D."/>
            <person name="Gautier L."/>
            <person name="Le Chatelier E."/>
            <person name="Peletier E."/>
            <person name="Bonde I."/>
            <person name="Nielsen T."/>
            <person name="Manichanh C."/>
            <person name="Arumugam M."/>
            <person name="Batto J."/>
            <person name="Santos M.B.Q.D."/>
            <person name="Blom N."/>
            <person name="Borruel N."/>
            <person name="Burgdorf K.S."/>
            <person name="Boumezbeur F."/>
            <person name="Casellas F."/>
            <person name="Dore J."/>
            <person name="Guarner F."/>
            <person name="Hansen T."/>
            <person name="Hildebrand F."/>
            <person name="Kaas R.S."/>
            <person name="Kennedy S."/>
            <person name="Kristiansen K."/>
            <person name="Kultima J.R."/>
            <person name="Leonard P."/>
            <person name="Levenez F."/>
            <person name="Lund O."/>
            <person name="Moumen B."/>
            <person name="Le Paslier D."/>
            <person name="Pons N."/>
            <person name="Pedersen O."/>
            <person name="Prifti E."/>
            <person name="Qin J."/>
            <person name="Raes J."/>
            <person name="Tap J."/>
            <person name="Tims S."/>
            <person name="Ussery D.W."/>
            <person name="Yamada T."/>
            <person name="MetaHit consortium"/>
            <person name="Renault P."/>
            <person name="Sicheritz-Ponten T."/>
            <person name="Bork P."/>
            <person name="Wang J."/>
            <person name="Brunak S."/>
            <person name="Ehrlich S.D."/>
        </authorList>
    </citation>
    <scope>NUCLEOTIDE SEQUENCE [LARGE SCALE GENOMIC DNA]</scope>
</reference>
<dbReference type="PROSITE" id="PS50231">
    <property type="entry name" value="RICIN_B_LECTIN"/>
    <property type="match status" value="1"/>
</dbReference>
<protein>
    <submittedName>
        <fullName evidence="1">Uncharacterized protein</fullName>
    </submittedName>
</protein>
<proteinExistence type="predicted"/>
<dbReference type="AlphaFoldDB" id="R6TLJ3"/>
<comment type="caution">
    <text evidence="1">The sequence shown here is derived from an EMBL/GenBank/DDBJ whole genome shotgun (WGS) entry which is preliminary data.</text>
</comment>
<dbReference type="InterPro" id="IPR035992">
    <property type="entry name" value="Ricin_B-like_lectins"/>
</dbReference>
<evidence type="ECO:0000313" key="2">
    <source>
        <dbReference type="Proteomes" id="UP000017938"/>
    </source>
</evidence>
<organism evidence="1 2">
    <name type="scientific">Candidatus Colimorpha enterica</name>
    <dbReference type="NCBI Taxonomy" id="3083063"/>
    <lineage>
        <taxon>Bacteria</taxon>
        <taxon>Pseudomonadati</taxon>
        <taxon>Bacteroidota</taxon>
        <taxon>Bacteroidia</taxon>
        <taxon>Bacteroidales</taxon>
        <taxon>Candidatus Colimorpha</taxon>
    </lineage>
</organism>
<accession>R6TLJ3</accession>
<dbReference type="CDD" id="cd00161">
    <property type="entry name" value="beta-trefoil_Ricin-like"/>
    <property type="match status" value="2"/>
</dbReference>
<dbReference type="EMBL" id="CBFW010000038">
    <property type="protein sequence ID" value="CDC70609.1"/>
    <property type="molecule type" value="Genomic_DNA"/>
</dbReference>